<accession>A0A5C6FHX6</accession>
<keyword evidence="3" id="KW-1185">Reference proteome</keyword>
<sequence>MNISNSTSSYASQSSNSQSRPQGPRPGGKEQLSSALQSIGVDDSTAASVLEQIDAAISALNSESSSGSSSRNAIRSVVDEVLEANGIDSAEVGEAIQSAGASRAGGPSRSGGPSGAGRPNGPPPPRKEDESETSTIESALLSAGADEASTDELISQIIGTIQELTTDAGSNVSQDELRSVLTSLLEENGVDFAAFEQAIGSSLGDAGSFLDLLA</sequence>
<dbReference type="OrthoDB" id="276426at2"/>
<dbReference type="Proteomes" id="UP000318288">
    <property type="component" value="Unassembled WGS sequence"/>
</dbReference>
<evidence type="ECO:0000256" key="1">
    <source>
        <dbReference type="SAM" id="MobiDB-lite"/>
    </source>
</evidence>
<feature type="region of interest" description="Disordered" evidence="1">
    <location>
        <begin position="1"/>
        <end position="39"/>
    </location>
</feature>
<protein>
    <submittedName>
        <fullName evidence="2">Uncharacterized protein</fullName>
    </submittedName>
</protein>
<feature type="compositionally biased region" description="Low complexity" evidence="1">
    <location>
        <begin position="98"/>
        <end position="107"/>
    </location>
</feature>
<comment type="caution">
    <text evidence="2">The sequence shown here is derived from an EMBL/GenBank/DDBJ whole genome shotgun (WGS) entry which is preliminary data.</text>
</comment>
<feature type="compositionally biased region" description="Low complexity" evidence="1">
    <location>
        <begin position="1"/>
        <end position="19"/>
    </location>
</feature>
<feature type="region of interest" description="Disordered" evidence="1">
    <location>
        <begin position="97"/>
        <end position="137"/>
    </location>
</feature>
<dbReference type="EMBL" id="SJPW01000002">
    <property type="protein sequence ID" value="TWU59229.1"/>
    <property type="molecule type" value="Genomic_DNA"/>
</dbReference>
<gene>
    <name evidence="2" type="ORF">Poly51_20150</name>
</gene>
<dbReference type="AlphaFoldDB" id="A0A5C6FHX6"/>
<evidence type="ECO:0000313" key="2">
    <source>
        <dbReference type="EMBL" id="TWU59229.1"/>
    </source>
</evidence>
<organism evidence="2 3">
    <name type="scientific">Rubripirellula tenax</name>
    <dbReference type="NCBI Taxonomy" id="2528015"/>
    <lineage>
        <taxon>Bacteria</taxon>
        <taxon>Pseudomonadati</taxon>
        <taxon>Planctomycetota</taxon>
        <taxon>Planctomycetia</taxon>
        <taxon>Pirellulales</taxon>
        <taxon>Pirellulaceae</taxon>
        <taxon>Rubripirellula</taxon>
    </lineage>
</organism>
<dbReference type="RefSeq" id="WP_146456682.1">
    <property type="nucleotide sequence ID" value="NZ_SJPW01000002.1"/>
</dbReference>
<evidence type="ECO:0000313" key="3">
    <source>
        <dbReference type="Proteomes" id="UP000318288"/>
    </source>
</evidence>
<proteinExistence type="predicted"/>
<reference evidence="2 3" key="1">
    <citation type="submission" date="2019-02" db="EMBL/GenBank/DDBJ databases">
        <title>Deep-cultivation of Planctomycetes and their phenomic and genomic characterization uncovers novel biology.</title>
        <authorList>
            <person name="Wiegand S."/>
            <person name="Jogler M."/>
            <person name="Boedeker C."/>
            <person name="Pinto D."/>
            <person name="Vollmers J."/>
            <person name="Rivas-Marin E."/>
            <person name="Kohn T."/>
            <person name="Peeters S.H."/>
            <person name="Heuer A."/>
            <person name="Rast P."/>
            <person name="Oberbeckmann S."/>
            <person name="Bunk B."/>
            <person name="Jeske O."/>
            <person name="Meyerdierks A."/>
            <person name="Storesund J.E."/>
            <person name="Kallscheuer N."/>
            <person name="Luecker S."/>
            <person name="Lage O.M."/>
            <person name="Pohl T."/>
            <person name="Merkel B.J."/>
            <person name="Hornburger P."/>
            <person name="Mueller R.-W."/>
            <person name="Bruemmer F."/>
            <person name="Labrenz M."/>
            <person name="Spormann A.M."/>
            <person name="Op Den Camp H."/>
            <person name="Overmann J."/>
            <person name="Amann R."/>
            <person name="Jetten M.S.M."/>
            <person name="Mascher T."/>
            <person name="Medema M.H."/>
            <person name="Devos D.P."/>
            <person name="Kaster A.-K."/>
            <person name="Ovreas L."/>
            <person name="Rohde M."/>
            <person name="Galperin M.Y."/>
            <person name="Jogler C."/>
        </authorList>
    </citation>
    <scope>NUCLEOTIDE SEQUENCE [LARGE SCALE GENOMIC DNA]</scope>
    <source>
        <strain evidence="2 3">Poly51</strain>
    </source>
</reference>
<name>A0A5C6FHX6_9BACT</name>